<protein>
    <submittedName>
        <fullName evidence="1">Uncharacterized protein</fullName>
    </submittedName>
</protein>
<dbReference type="STRING" id="880071.Fleli_3909"/>
<dbReference type="HOGENOM" id="CLU_3216592_0_0_10"/>
<evidence type="ECO:0000313" key="1">
    <source>
        <dbReference type="EMBL" id="AFM06212.1"/>
    </source>
</evidence>
<evidence type="ECO:0000313" key="2">
    <source>
        <dbReference type="Proteomes" id="UP000006054"/>
    </source>
</evidence>
<accession>I4AQH7</accession>
<keyword evidence="2" id="KW-1185">Reference proteome</keyword>
<proteinExistence type="predicted"/>
<dbReference type="EMBL" id="CP003345">
    <property type="protein sequence ID" value="AFM06212.1"/>
    <property type="molecule type" value="Genomic_DNA"/>
</dbReference>
<dbReference type="Proteomes" id="UP000006054">
    <property type="component" value="Chromosome"/>
</dbReference>
<organism evidence="1 2">
    <name type="scientific">Bernardetia litoralis (strain ATCC 23117 / DSM 6794 / NBRC 15988 / NCIMB 1366 / Fx l1 / Sio-4)</name>
    <name type="common">Flexibacter litoralis</name>
    <dbReference type="NCBI Taxonomy" id="880071"/>
    <lineage>
        <taxon>Bacteria</taxon>
        <taxon>Pseudomonadati</taxon>
        <taxon>Bacteroidota</taxon>
        <taxon>Cytophagia</taxon>
        <taxon>Cytophagales</taxon>
        <taxon>Bernardetiaceae</taxon>
        <taxon>Bernardetia</taxon>
    </lineage>
</organism>
<reference evidence="2" key="1">
    <citation type="submission" date="2012-06" db="EMBL/GenBank/DDBJ databases">
        <title>The complete genome of Flexibacter litoralis DSM 6794.</title>
        <authorList>
            <person name="Lucas S."/>
            <person name="Copeland A."/>
            <person name="Lapidus A."/>
            <person name="Glavina del Rio T."/>
            <person name="Dalin E."/>
            <person name="Tice H."/>
            <person name="Bruce D."/>
            <person name="Goodwin L."/>
            <person name="Pitluck S."/>
            <person name="Peters L."/>
            <person name="Ovchinnikova G."/>
            <person name="Lu M."/>
            <person name="Kyrpides N."/>
            <person name="Mavromatis K."/>
            <person name="Ivanova N."/>
            <person name="Brettin T."/>
            <person name="Detter J.C."/>
            <person name="Han C."/>
            <person name="Larimer F."/>
            <person name="Land M."/>
            <person name="Hauser L."/>
            <person name="Markowitz V."/>
            <person name="Cheng J.-F."/>
            <person name="Hugenholtz P."/>
            <person name="Woyke T."/>
            <person name="Wu D."/>
            <person name="Spring S."/>
            <person name="Lang E."/>
            <person name="Kopitz M."/>
            <person name="Brambilla E."/>
            <person name="Klenk H.-P."/>
            <person name="Eisen J.A."/>
        </authorList>
    </citation>
    <scope>NUCLEOTIDE SEQUENCE [LARGE SCALE GENOMIC DNA]</scope>
    <source>
        <strain evidence="2">ATCC 23117 / DSM 6794 / NBRC 15988 / NCIMB 1366 / Sio-4</strain>
    </source>
</reference>
<sequence>MILIGNNLITDKTGLKPCLIHNLELFSNKQNFYLVSVFVFEIVY</sequence>
<name>I4AQH7_BERLS</name>
<gene>
    <name evidence="1" type="ordered locus">Fleli_3909</name>
</gene>
<dbReference type="KEGG" id="fli:Fleli_3909"/>
<dbReference type="AlphaFoldDB" id="I4AQH7"/>